<feature type="compositionally biased region" description="Low complexity" evidence="1">
    <location>
        <begin position="1"/>
        <end position="16"/>
    </location>
</feature>
<evidence type="ECO:0000313" key="3">
    <source>
        <dbReference type="EMBL" id="PZO75531.1"/>
    </source>
</evidence>
<evidence type="ECO:0000256" key="1">
    <source>
        <dbReference type="SAM" id="MobiDB-lite"/>
    </source>
</evidence>
<accession>A0A2W5AYE2</accession>
<proteinExistence type="predicted"/>
<gene>
    <name evidence="3" type="ORF">DI632_12035</name>
</gene>
<name>A0A2W5AYE2_9SPHN</name>
<dbReference type="EMBL" id="QFNF01000033">
    <property type="protein sequence ID" value="PZO75531.1"/>
    <property type="molecule type" value="Genomic_DNA"/>
</dbReference>
<keyword evidence="2" id="KW-1133">Transmembrane helix</keyword>
<reference evidence="3 4" key="1">
    <citation type="submission" date="2017-08" db="EMBL/GenBank/DDBJ databases">
        <title>Infants hospitalized years apart are colonized by the same room-sourced microbial strains.</title>
        <authorList>
            <person name="Brooks B."/>
            <person name="Olm M.R."/>
            <person name="Firek B.A."/>
            <person name="Baker R."/>
            <person name="Thomas B.C."/>
            <person name="Morowitz M.J."/>
            <person name="Banfield J.F."/>
        </authorList>
    </citation>
    <scope>NUCLEOTIDE SEQUENCE [LARGE SCALE GENOMIC DNA]</scope>
    <source>
        <strain evidence="3">S2_018_000_R3_110</strain>
    </source>
</reference>
<feature type="compositionally biased region" description="Basic and acidic residues" evidence="1">
    <location>
        <begin position="32"/>
        <end position="53"/>
    </location>
</feature>
<feature type="transmembrane region" description="Helical" evidence="2">
    <location>
        <begin position="60"/>
        <end position="77"/>
    </location>
</feature>
<keyword evidence="2" id="KW-0812">Transmembrane</keyword>
<organism evidence="3 4">
    <name type="scientific">Sphingomonas hengshuiensis</name>
    <dbReference type="NCBI Taxonomy" id="1609977"/>
    <lineage>
        <taxon>Bacteria</taxon>
        <taxon>Pseudomonadati</taxon>
        <taxon>Pseudomonadota</taxon>
        <taxon>Alphaproteobacteria</taxon>
        <taxon>Sphingomonadales</taxon>
        <taxon>Sphingomonadaceae</taxon>
        <taxon>Sphingomonas</taxon>
    </lineage>
</organism>
<protein>
    <submittedName>
        <fullName evidence="3">Uncharacterized protein</fullName>
    </submittedName>
</protein>
<sequence>MSELKTAPTATTGTIDTIKDKASTAAHATSDAAHDAARRASDAAHDAAKRASDTIETSPLAVLAGGLALGAVVGALLPRTAQETRTLAPLGKKLSAAAAAAATTARDVGKEQLTAALPSKDGAKEQLRTVFSNVVQAATDSGKSAIKG</sequence>
<comment type="caution">
    <text evidence="3">The sequence shown here is derived from an EMBL/GenBank/DDBJ whole genome shotgun (WGS) entry which is preliminary data.</text>
</comment>
<feature type="region of interest" description="Disordered" evidence="1">
    <location>
        <begin position="1"/>
        <end position="55"/>
    </location>
</feature>
<keyword evidence="2" id="KW-0472">Membrane</keyword>
<evidence type="ECO:0000256" key="2">
    <source>
        <dbReference type="SAM" id="Phobius"/>
    </source>
</evidence>
<dbReference type="Proteomes" id="UP000248614">
    <property type="component" value="Unassembled WGS sequence"/>
</dbReference>
<evidence type="ECO:0000313" key="4">
    <source>
        <dbReference type="Proteomes" id="UP000248614"/>
    </source>
</evidence>
<dbReference type="AlphaFoldDB" id="A0A2W5AYE2"/>